<evidence type="ECO:0000313" key="1">
    <source>
        <dbReference type="EMBL" id="SEF85951.1"/>
    </source>
</evidence>
<dbReference type="AlphaFoldDB" id="A0A1H5VGM7"/>
<protein>
    <submittedName>
        <fullName evidence="1">Entry exclusion lipoprotein TrbK</fullName>
    </submittedName>
</protein>
<dbReference type="PROSITE" id="PS51257">
    <property type="entry name" value="PROKAR_LIPOPROTEIN"/>
    <property type="match status" value="1"/>
</dbReference>
<reference evidence="1 2" key="1">
    <citation type="submission" date="2016-10" db="EMBL/GenBank/DDBJ databases">
        <authorList>
            <person name="de Groot N.N."/>
        </authorList>
    </citation>
    <scope>NUCLEOTIDE SEQUENCE [LARGE SCALE GENOMIC DNA]</scope>
    <source>
        <strain evidence="1 2">Nl13</strain>
    </source>
</reference>
<proteinExistence type="predicted"/>
<gene>
    <name evidence="1" type="ORF">SAMN05216403_11210</name>
</gene>
<organism evidence="1 2">
    <name type="scientific">Nitrosospira multiformis (strain ATCC 25196 / NCIMB 11849 / C 71)</name>
    <dbReference type="NCBI Taxonomy" id="323848"/>
    <lineage>
        <taxon>Bacteria</taxon>
        <taxon>Pseudomonadati</taxon>
        <taxon>Pseudomonadota</taxon>
        <taxon>Betaproteobacteria</taxon>
        <taxon>Nitrosomonadales</taxon>
        <taxon>Nitrosomonadaceae</taxon>
        <taxon>Nitrosospira</taxon>
    </lineage>
</organism>
<evidence type="ECO:0000313" key="2">
    <source>
        <dbReference type="Proteomes" id="UP000236751"/>
    </source>
</evidence>
<keyword evidence="1" id="KW-0449">Lipoprotein</keyword>
<dbReference type="Proteomes" id="UP000236751">
    <property type="component" value="Unassembled WGS sequence"/>
</dbReference>
<dbReference type="EMBL" id="FNVK01000012">
    <property type="protein sequence ID" value="SEF85951.1"/>
    <property type="molecule type" value="Genomic_DNA"/>
</dbReference>
<sequence length="63" mass="6552">MKPEYIVFIIALSGALASCGGGGTPEANSTNCSGIGMQAVLPTFDSEAERQAFIDKCHSMAEK</sequence>
<dbReference type="RefSeq" id="WP_041352575.1">
    <property type="nucleotide sequence ID" value="NC_007614.1"/>
</dbReference>
<accession>A0A1H5VGM7</accession>
<name>A0A1H5VGM7_NITMU</name>
<dbReference type="OrthoDB" id="8565913at2"/>